<feature type="region of interest" description="Disordered" evidence="1">
    <location>
        <begin position="71"/>
        <end position="182"/>
    </location>
</feature>
<protein>
    <submittedName>
        <fullName evidence="2">Uncharacterized protein</fullName>
    </submittedName>
</protein>
<dbReference type="Pfam" id="PF02992">
    <property type="entry name" value="Transposase_21"/>
    <property type="match status" value="1"/>
</dbReference>
<feature type="compositionally biased region" description="Basic and acidic residues" evidence="1">
    <location>
        <begin position="194"/>
        <end position="211"/>
    </location>
</feature>
<proteinExistence type="predicted"/>
<evidence type="ECO:0000313" key="3">
    <source>
        <dbReference type="Proteomes" id="UP001176521"/>
    </source>
</evidence>
<feature type="region of interest" description="Disordered" evidence="1">
    <location>
        <begin position="194"/>
        <end position="220"/>
    </location>
</feature>
<dbReference type="InterPro" id="IPR004242">
    <property type="entry name" value="Transposase_21"/>
</dbReference>
<keyword evidence="3" id="KW-1185">Reference proteome</keyword>
<dbReference type="AlphaFoldDB" id="A0AAN6GAI5"/>
<dbReference type="Proteomes" id="UP001176521">
    <property type="component" value="Unassembled WGS sequence"/>
</dbReference>
<organism evidence="2 3">
    <name type="scientific">Tilletia horrida</name>
    <dbReference type="NCBI Taxonomy" id="155126"/>
    <lineage>
        <taxon>Eukaryota</taxon>
        <taxon>Fungi</taxon>
        <taxon>Dikarya</taxon>
        <taxon>Basidiomycota</taxon>
        <taxon>Ustilaginomycotina</taxon>
        <taxon>Exobasidiomycetes</taxon>
        <taxon>Tilletiales</taxon>
        <taxon>Tilletiaceae</taxon>
        <taxon>Tilletia</taxon>
    </lineage>
</organism>
<evidence type="ECO:0000313" key="2">
    <source>
        <dbReference type="EMBL" id="KAK0527858.1"/>
    </source>
</evidence>
<feature type="compositionally biased region" description="Low complexity" evidence="1">
    <location>
        <begin position="74"/>
        <end position="92"/>
    </location>
</feature>
<evidence type="ECO:0000256" key="1">
    <source>
        <dbReference type="SAM" id="MobiDB-lite"/>
    </source>
</evidence>
<sequence>MRGRRREEEWVPCWCYGRCARSGYEPKQVTVKTRDAHLQRDRESLASATQAGFTPPDALRRAIELNTVSAGALDSSSDSDFTTDSSMSSNSAAPPPPDMQSPCDLSSGAVEHPYDDAPEEQAPAGWNDDDQEFSQLGGPLLHGTDGPAFPCSSISTEDHSMSASDGGSGWLSAEEDEEQEHDQDFGCFFDPEQHEQRRAGSHRGSDERVQLPRDSTSSSFHAQADLEDLIGDYDPGPQPTAPLGSNSVALLLLGLTPSERATLRHLKTCIEIDATKNAYDAFARNLEAVNQDIKILSHYRAIQLSKKVTGLQEERWDVCVNSCRAFTGNHEDEDVTDCDICHEPRFDAQGKPRQSYVTLPFLPRIRAAFATATASDYLHTCTESAKQTWETDEHRFRDWADGEQHQHLLAHGFFSDPRHDAFMLSLDSTKLVDSKDSDCWVVLLSSMSTPPERRFRRDHTFVVAIIPGPNQPVDIDSFLLPIMAEFARASLGFWIWDGAKGEWFLWKAWLVAVCADQVAAAKVSKTSGASGKTGCRLCIVKANYLPEQKKQVTGYYPLKTVGKALNKKNEGRKDEYSLSDLNDLLRSDQTYADAIAQHNSCTTEDARNKVRRETGVAGKTLLAASPAFHQPFFFPIDIFHLFGINLPSLLWQVLTNGQPEDPFSLDLNQQEAFGELVDRAGVDIPSSFLATPPRNPSIFSESYYKMFEWSAITYHLLLPFLLSIGAPVDVVTMLTHLVQGVRLAVSDSGTSFDEQAVMTRHFFTFARLWEALYIRDQPSLLPRATISVHYLLHVAQCCLQLGSVRICSQARCEREIGLAKRSMRTFKSPAVNVTNNAIQREHLRLLNIIHNAPSVSSASSDAGSNLFQLQIRITSKHRPMHQDDLQQQQDLLQEGVERGLFLQSDIDNIAIRGKLLLPTGEMIRGRRIETKRSRKASRFAWRNPDDNSIAFAEAVHFLTYPSATDDLGDAAIHADTGVVIARPLRLTAVTHGIERGHWETRLIGISFDAIIDVIGILEVAGFCYVLRRLSWLCDE</sequence>
<name>A0AAN6GAI5_9BASI</name>
<comment type="caution">
    <text evidence="2">The sequence shown here is derived from an EMBL/GenBank/DDBJ whole genome shotgun (WGS) entry which is preliminary data.</text>
</comment>
<accession>A0AAN6GAI5</accession>
<dbReference type="EMBL" id="JAPDMQ010000294">
    <property type="protein sequence ID" value="KAK0527858.1"/>
    <property type="molecule type" value="Genomic_DNA"/>
</dbReference>
<gene>
    <name evidence="2" type="ORF">OC842_004734</name>
</gene>
<reference evidence="2" key="1">
    <citation type="journal article" date="2023" name="PhytoFront">
        <title>Draft Genome Resources of Seven Strains of Tilletia horrida, Causal Agent of Kernel Smut of Rice.</title>
        <authorList>
            <person name="Khanal S."/>
            <person name="Antony Babu S."/>
            <person name="Zhou X.G."/>
        </authorList>
    </citation>
    <scope>NUCLEOTIDE SEQUENCE</scope>
    <source>
        <strain evidence="2">TX3</strain>
    </source>
</reference>